<accession>A0A1V9G2X0</accession>
<sequence>MQNYLIKNIMVVNEGVSAIRDVLIKSGRIEKIDRSIQPDILVTEINGEGLHLLPGAIDDQVHFREPGLTHKATIYTESKAAVAGGVTSFMEMPNTMPPVFTQELLEEKYTIASNSALANYSFYMGTSNDNAAEALKTNSRKKDICGIKIFMGSSTGGLLVDNYLTLDKIFQESELLIATHCEDEKIIKANLERLKKEKGVLEPADHPLIRDEHGCFESSLAAIQFAQKYNTRLHILHISTEKELALFSNMKPLGQKNITAEVCVHHLHFTSNDYAQLGNLIKCNPAIKAPHNREALWQALLDDRLDVIATDHAPHTLEEKHVSRNAAGLLTPVPAEAGSYEKSHAGLPLVQHSLLLMLHYVKEGRISLEKVVEKMSHAVATCYQIADRGYIREGYKADLVIVNMNTTTTATKENILYKCGWSPLEQFNFPAAITHTFVNGNLVYGNGQWNESNKGERLLFNR</sequence>
<dbReference type="CDD" id="cd01318">
    <property type="entry name" value="DHOase_IIb"/>
    <property type="match status" value="1"/>
</dbReference>
<evidence type="ECO:0000313" key="8">
    <source>
        <dbReference type="Proteomes" id="UP000192796"/>
    </source>
</evidence>
<comment type="caution">
    <text evidence="7">The sequence shown here is derived from an EMBL/GenBank/DDBJ whole genome shotgun (WGS) entry which is preliminary data.</text>
</comment>
<dbReference type="SUPFAM" id="SSF51338">
    <property type="entry name" value="Composite domain of metallo-dependent hydrolases"/>
    <property type="match status" value="1"/>
</dbReference>
<keyword evidence="4" id="KW-0479">Metal-binding</keyword>
<dbReference type="InterPro" id="IPR006680">
    <property type="entry name" value="Amidohydro-rel"/>
</dbReference>
<organism evidence="7 8">
    <name type="scientific">Niastella vici</name>
    <dbReference type="NCBI Taxonomy" id="1703345"/>
    <lineage>
        <taxon>Bacteria</taxon>
        <taxon>Pseudomonadati</taxon>
        <taxon>Bacteroidota</taxon>
        <taxon>Chitinophagia</taxon>
        <taxon>Chitinophagales</taxon>
        <taxon>Chitinophagaceae</taxon>
        <taxon>Niastella</taxon>
    </lineage>
</organism>
<dbReference type="STRING" id="1703345.A3860_18440"/>
<comment type="similarity">
    <text evidence="3">Belongs to the metallo-dependent hydrolases superfamily. DHOase family. Class I DHOase subfamily.</text>
</comment>
<evidence type="ECO:0000256" key="3">
    <source>
        <dbReference type="ARBA" id="ARBA00010286"/>
    </source>
</evidence>
<dbReference type="InterPro" id="IPR011059">
    <property type="entry name" value="Metal-dep_hydrolase_composite"/>
</dbReference>
<dbReference type="AlphaFoldDB" id="A0A1V9G2X0"/>
<comment type="cofactor">
    <cofactor evidence="1">
        <name>Zn(2+)</name>
        <dbReference type="ChEBI" id="CHEBI:29105"/>
    </cofactor>
</comment>
<evidence type="ECO:0000259" key="6">
    <source>
        <dbReference type="Pfam" id="PF01979"/>
    </source>
</evidence>
<reference evidence="7 8" key="1">
    <citation type="submission" date="2016-03" db="EMBL/GenBank/DDBJ databases">
        <title>Niastella vici sp. nov., isolated from farmland soil.</title>
        <authorList>
            <person name="Chen L."/>
            <person name="Wang D."/>
            <person name="Yang S."/>
            <person name="Wang G."/>
        </authorList>
    </citation>
    <scope>NUCLEOTIDE SEQUENCE [LARGE SCALE GENOMIC DNA]</scope>
    <source>
        <strain evidence="7 8">DJ57</strain>
    </source>
</reference>
<keyword evidence="5" id="KW-0378">Hydrolase</keyword>
<dbReference type="GO" id="GO:0046872">
    <property type="term" value="F:metal ion binding"/>
    <property type="evidence" value="ECO:0007669"/>
    <property type="project" value="UniProtKB-KW"/>
</dbReference>
<evidence type="ECO:0000256" key="5">
    <source>
        <dbReference type="ARBA" id="ARBA00022801"/>
    </source>
</evidence>
<dbReference type="PANTHER" id="PTHR43668">
    <property type="entry name" value="ALLANTOINASE"/>
    <property type="match status" value="1"/>
</dbReference>
<dbReference type="PROSITE" id="PS00483">
    <property type="entry name" value="DIHYDROOROTASE_2"/>
    <property type="match status" value="1"/>
</dbReference>
<gene>
    <name evidence="7" type="ORF">A3860_18440</name>
</gene>
<dbReference type="NCBIfam" id="NF006688">
    <property type="entry name" value="PRK09236.1"/>
    <property type="match status" value="1"/>
</dbReference>
<dbReference type="GO" id="GO:0006145">
    <property type="term" value="P:purine nucleobase catabolic process"/>
    <property type="evidence" value="ECO:0007669"/>
    <property type="project" value="TreeGrafter"/>
</dbReference>
<feature type="domain" description="Amidohydrolase-related" evidence="6">
    <location>
        <begin position="52"/>
        <end position="443"/>
    </location>
</feature>
<dbReference type="Pfam" id="PF01979">
    <property type="entry name" value="Amidohydro_1"/>
    <property type="match status" value="1"/>
</dbReference>
<dbReference type="EMBL" id="LVYD01000041">
    <property type="protein sequence ID" value="OQP64979.1"/>
    <property type="molecule type" value="Genomic_DNA"/>
</dbReference>
<keyword evidence="8" id="KW-1185">Reference proteome</keyword>
<dbReference type="Proteomes" id="UP000192796">
    <property type="component" value="Unassembled WGS sequence"/>
</dbReference>
<proteinExistence type="inferred from homology"/>
<dbReference type="SUPFAM" id="SSF51556">
    <property type="entry name" value="Metallo-dependent hydrolases"/>
    <property type="match status" value="1"/>
</dbReference>
<dbReference type="GO" id="GO:0005737">
    <property type="term" value="C:cytoplasm"/>
    <property type="evidence" value="ECO:0007669"/>
    <property type="project" value="TreeGrafter"/>
</dbReference>
<dbReference type="PANTHER" id="PTHR43668:SF4">
    <property type="entry name" value="ALLANTOINASE"/>
    <property type="match status" value="1"/>
</dbReference>
<evidence type="ECO:0000256" key="1">
    <source>
        <dbReference type="ARBA" id="ARBA00001947"/>
    </source>
</evidence>
<evidence type="ECO:0000313" key="7">
    <source>
        <dbReference type="EMBL" id="OQP64979.1"/>
    </source>
</evidence>
<comment type="function">
    <text evidence="2">Catalyzes the reversible cyclization of carbamoyl aspartate to dihydroorotate.</text>
</comment>
<dbReference type="InterPro" id="IPR032466">
    <property type="entry name" value="Metal_Hydrolase"/>
</dbReference>
<dbReference type="InterPro" id="IPR002195">
    <property type="entry name" value="Dihydroorotase_CS"/>
</dbReference>
<evidence type="ECO:0000256" key="4">
    <source>
        <dbReference type="ARBA" id="ARBA00022723"/>
    </source>
</evidence>
<evidence type="ECO:0000256" key="2">
    <source>
        <dbReference type="ARBA" id="ARBA00002368"/>
    </source>
</evidence>
<protein>
    <submittedName>
        <fullName evidence="7">Dihydroorotase</fullName>
    </submittedName>
</protein>
<dbReference type="OrthoDB" id="9765462at2"/>
<name>A0A1V9G2X0_9BACT</name>
<dbReference type="Gene3D" id="2.30.40.10">
    <property type="entry name" value="Urease, subunit C, domain 1"/>
    <property type="match status" value="1"/>
</dbReference>
<dbReference type="RefSeq" id="WP_081146812.1">
    <property type="nucleotide sequence ID" value="NZ_LVYD01000041.1"/>
</dbReference>
<dbReference type="InterPro" id="IPR050138">
    <property type="entry name" value="DHOase/Allantoinase_Hydrolase"/>
</dbReference>
<dbReference type="GO" id="GO:0004038">
    <property type="term" value="F:allantoinase activity"/>
    <property type="evidence" value="ECO:0007669"/>
    <property type="project" value="TreeGrafter"/>
</dbReference>
<dbReference type="Gene3D" id="3.20.20.140">
    <property type="entry name" value="Metal-dependent hydrolases"/>
    <property type="match status" value="1"/>
</dbReference>